<dbReference type="InterPro" id="IPR052931">
    <property type="entry name" value="Prophage_regulatory_activator"/>
</dbReference>
<reference evidence="2 3" key="1">
    <citation type="submission" date="2022-06" db="EMBL/GenBank/DDBJ databases">
        <title>Roseomonas CN29.</title>
        <authorList>
            <person name="Cheng Y."/>
            <person name="He X."/>
        </authorList>
    </citation>
    <scope>NUCLEOTIDE SEQUENCE [LARGE SCALE GENOMIC DNA]</scope>
    <source>
        <strain evidence="2 3">CN29</strain>
    </source>
</reference>
<feature type="region of interest" description="Disordered" evidence="1">
    <location>
        <begin position="72"/>
        <end position="111"/>
    </location>
</feature>
<evidence type="ECO:0000256" key="1">
    <source>
        <dbReference type="SAM" id="MobiDB-lite"/>
    </source>
</evidence>
<evidence type="ECO:0000313" key="2">
    <source>
        <dbReference type="EMBL" id="MCR0981827.1"/>
    </source>
</evidence>
<protein>
    <submittedName>
        <fullName evidence="2">AlpA family phage regulatory protein</fullName>
    </submittedName>
</protein>
<dbReference type="PANTHER" id="PTHR36154">
    <property type="entry name" value="DNA-BINDING TRANSCRIPTIONAL ACTIVATOR ALPA"/>
    <property type="match status" value="1"/>
</dbReference>
<dbReference type="Pfam" id="PF05930">
    <property type="entry name" value="Phage_AlpA"/>
    <property type="match status" value="1"/>
</dbReference>
<feature type="compositionally biased region" description="Basic and acidic residues" evidence="1">
    <location>
        <begin position="72"/>
        <end position="88"/>
    </location>
</feature>
<dbReference type="SUPFAM" id="SSF46955">
    <property type="entry name" value="Putative DNA-binding domain"/>
    <property type="match status" value="1"/>
</dbReference>
<feature type="compositionally biased region" description="Basic residues" evidence="1">
    <location>
        <begin position="102"/>
        <end position="111"/>
    </location>
</feature>
<name>A0ABT1X3R7_9PROT</name>
<dbReference type="Gene3D" id="1.10.238.160">
    <property type="match status" value="1"/>
</dbReference>
<comment type="caution">
    <text evidence="2">The sequence shown here is derived from an EMBL/GenBank/DDBJ whole genome shotgun (WGS) entry which is preliminary data.</text>
</comment>
<dbReference type="RefSeq" id="WP_257715489.1">
    <property type="nucleotide sequence ID" value="NZ_JANJOU010000003.1"/>
</dbReference>
<gene>
    <name evidence="2" type="ORF">NRP21_07170</name>
</gene>
<evidence type="ECO:0000313" key="3">
    <source>
        <dbReference type="Proteomes" id="UP001524642"/>
    </source>
</evidence>
<dbReference type="Proteomes" id="UP001524642">
    <property type="component" value="Unassembled WGS sequence"/>
</dbReference>
<proteinExistence type="predicted"/>
<sequence length="111" mass="12455">MSMMGDPSRFAPAPPMVTLDRLLKLEQVIEMTGLSCSTIYKWQSEGRFPRAVLLGSRAARWVQSEISAWVHEQRTEGKRASIRPKPDAPDLSTPPGMPQAQRRGRGRPRKA</sequence>
<keyword evidence="3" id="KW-1185">Reference proteome</keyword>
<accession>A0ABT1X3R7</accession>
<organism evidence="2 3">
    <name type="scientific">Roseomonas populi</name>
    <dbReference type="NCBI Taxonomy" id="3121582"/>
    <lineage>
        <taxon>Bacteria</taxon>
        <taxon>Pseudomonadati</taxon>
        <taxon>Pseudomonadota</taxon>
        <taxon>Alphaproteobacteria</taxon>
        <taxon>Acetobacterales</taxon>
        <taxon>Roseomonadaceae</taxon>
        <taxon>Roseomonas</taxon>
    </lineage>
</organism>
<dbReference type="EMBL" id="JANJOU010000003">
    <property type="protein sequence ID" value="MCR0981827.1"/>
    <property type="molecule type" value="Genomic_DNA"/>
</dbReference>
<dbReference type="InterPro" id="IPR009061">
    <property type="entry name" value="DNA-bd_dom_put_sf"/>
</dbReference>
<dbReference type="InterPro" id="IPR010260">
    <property type="entry name" value="AlpA"/>
</dbReference>
<dbReference type="PANTHER" id="PTHR36154:SF1">
    <property type="entry name" value="DNA-BINDING TRANSCRIPTIONAL ACTIVATOR ALPA"/>
    <property type="match status" value="1"/>
</dbReference>